<feature type="transmembrane region" description="Helical" evidence="1">
    <location>
        <begin position="20"/>
        <end position="46"/>
    </location>
</feature>
<reference evidence="3" key="2">
    <citation type="submission" date="2020-10" db="UniProtKB">
        <authorList>
            <consortium name="WormBaseParasite"/>
        </authorList>
    </citation>
    <scope>IDENTIFICATION</scope>
</reference>
<organism evidence="2 3">
    <name type="scientific">Panagrellus redivivus</name>
    <name type="common">Microworm</name>
    <dbReference type="NCBI Taxonomy" id="6233"/>
    <lineage>
        <taxon>Eukaryota</taxon>
        <taxon>Metazoa</taxon>
        <taxon>Ecdysozoa</taxon>
        <taxon>Nematoda</taxon>
        <taxon>Chromadorea</taxon>
        <taxon>Rhabditida</taxon>
        <taxon>Tylenchina</taxon>
        <taxon>Panagrolaimomorpha</taxon>
        <taxon>Panagrolaimoidea</taxon>
        <taxon>Panagrolaimidae</taxon>
        <taxon>Panagrellus</taxon>
    </lineage>
</organism>
<evidence type="ECO:0000313" key="2">
    <source>
        <dbReference type="Proteomes" id="UP000492821"/>
    </source>
</evidence>
<protein>
    <submittedName>
        <fullName evidence="3">ABC transporter permease</fullName>
    </submittedName>
</protein>
<keyword evidence="1" id="KW-1133">Transmembrane helix</keyword>
<dbReference type="Proteomes" id="UP000492821">
    <property type="component" value="Unassembled WGS sequence"/>
</dbReference>
<proteinExistence type="predicted"/>
<keyword evidence="1" id="KW-0812">Transmembrane</keyword>
<sequence length="150" mass="16862">MKTVLKKLPAERFAKTAANLLLIIMRPSYSTIALMAAILGTFVGFACSQMSPVYNPILFNVKSFRSLYDKPANRFIPKEAFNQKEPKYAAILKKSDASWEDLGWAWGKRSVGLEAAAPSEEANLSRASRSLKQVKKNPDWHDLGWAWGRK</sequence>
<keyword evidence="2" id="KW-1185">Reference proteome</keyword>
<dbReference type="AlphaFoldDB" id="A0A7E4VRE7"/>
<dbReference type="WBParaSite" id="Pan_g2452.t1">
    <property type="protein sequence ID" value="Pan_g2452.t1"/>
    <property type="gene ID" value="Pan_g2452"/>
</dbReference>
<keyword evidence="1" id="KW-0472">Membrane</keyword>
<accession>A0A7E4VRE7</accession>
<evidence type="ECO:0000313" key="3">
    <source>
        <dbReference type="WBParaSite" id="Pan_g2452.t1"/>
    </source>
</evidence>
<evidence type="ECO:0000256" key="1">
    <source>
        <dbReference type="SAM" id="Phobius"/>
    </source>
</evidence>
<name>A0A7E4VRE7_PANRE</name>
<reference evidence="2" key="1">
    <citation type="journal article" date="2013" name="Genetics">
        <title>The draft genome and transcriptome of Panagrellus redivivus are shaped by the harsh demands of a free-living lifestyle.</title>
        <authorList>
            <person name="Srinivasan J."/>
            <person name="Dillman A.R."/>
            <person name="Macchietto M.G."/>
            <person name="Heikkinen L."/>
            <person name="Lakso M."/>
            <person name="Fracchia K.M."/>
            <person name="Antoshechkin I."/>
            <person name="Mortazavi A."/>
            <person name="Wong G."/>
            <person name="Sternberg P.W."/>
        </authorList>
    </citation>
    <scope>NUCLEOTIDE SEQUENCE [LARGE SCALE GENOMIC DNA]</scope>
    <source>
        <strain evidence="2">MT8872</strain>
    </source>
</reference>